<dbReference type="OrthoDB" id="4792984at2"/>
<dbReference type="EMBL" id="VAWA01000008">
    <property type="protein sequence ID" value="TLP75584.1"/>
    <property type="molecule type" value="Genomic_DNA"/>
</dbReference>
<accession>A0A5R9ABS4</accession>
<keyword evidence="4" id="KW-1185">Reference proteome</keyword>
<feature type="compositionally biased region" description="Basic and acidic residues" evidence="1">
    <location>
        <begin position="53"/>
        <end position="64"/>
    </location>
</feature>
<evidence type="ECO:0000256" key="2">
    <source>
        <dbReference type="SAM" id="Phobius"/>
    </source>
</evidence>
<evidence type="ECO:0000313" key="4">
    <source>
        <dbReference type="Proteomes" id="UP000306544"/>
    </source>
</evidence>
<gene>
    <name evidence="3" type="ORF">FEF27_07985</name>
</gene>
<dbReference type="Proteomes" id="UP000306544">
    <property type="component" value="Unassembled WGS sequence"/>
</dbReference>
<name>A0A5R9ABS4_9MICC</name>
<feature type="region of interest" description="Disordered" evidence="1">
    <location>
        <begin position="48"/>
        <end position="69"/>
    </location>
</feature>
<sequence length="356" mass="37381">MADRHTAPVADPPTGNGKFGALFWLTLVGSALALVVLTVVITLATTSPGLDDTEQREGDGRDADASDTSALTTEVEFGSQDVIVAKVDIPAGTSGAVLLPYDVNVESLAAAAPRAAMVAFRIECHDDDGRAEMQSDGKLSTNVFLAHGGNVSGQALTAPTEKALKCALLASAPFIESTEDGLTSLAVQADLRSESPDGEHLLALDRLDDATLVQTGQAEYVLSLKVDDPAVLDSMSTTVRLTSCTVVGGSRDGGTGENLCLESMTGRESSTVRIRVIARWLNADGEVTGTTKYWDETLAVDYNTHHVPWTLRQGDMAQRVSDSADAVVLVVQVQSLAGTPFVIHADGTDAVISTRR</sequence>
<keyword evidence="2" id="KW-0812">Transmembrane</keyword>
<evidence type="ECO:0000256" key="1">
    <source>
        <dbReference type="SAM" id="MobiDB-lite"/>
    </source>
</evidence>
<feature type="transmembrane region" description="Helical" evidence="2">
    <location>
        <begin position="21"/>
        <end position="44"/>
    </location>
</feature>
<dbReference type="AlphaFoldDB" id="A0A5R9ABS4"/>
<keyword evidence="2" id="KW-1133">Transmembrane helix</keyword>
<organism evidence="3 4">
    <name type="scientific">Nesterenkonia sphaerica</name>
    <dbReference type="NCBI Taxonomy" id="1804988"/>
    <lineage>
        <taxon>Bacteria</taxon>
        <taxon>Bacillati</taxon>
        <taxon>Actinomycetota</taxon>
        <taxon>Actinomycetes</taxon>
        <taxon>Micrococcales</taxon>
        <taxon>Micrococcaceae</taxon>
        <taxon>Nesterenkonia</taxon>
    </lineage>
</organism>
<proteinExistence type="predicted"/>
<comment type="caution">
    <text evidence="3">The sequence shown here is derived from an EMBL/GenBank/DDBJ whole genome shotgun (WGS) entry which is preliminary data.</text>
</comment>
<reference evidence="3 4" key="1">
    <citation type="submission" date="2019-05" db="EMBL/GenBank/DDBJ databases">
        <title>Nesterenkonia sp. GY239, isolated from the Southern Atlantic Ocean.</title>
        <authorList>
            <person name="Zhang G."/>
        </authorList>
    </citation>
    <scope>NUCLEOTIDE SEQUENCE [LARGE SCALE GENOMIC DNA]</scope>
    <source>
        <strain evidence="3 4">GY239</strain>
    </source>
</reference>
<protein>
    <submittedName>
        <fullName evidence="3">Uncharacterized protein</fullName>
    </submittedName>
</protein>
<keyword evidence="2" id="KW-0472">Membrane</keyword>
<evidence type="ECO:0000313" key="3">
    <source>
        <dbReference type="EMBL" id="TLP75584.1"/>
    </source>
</evidence>